<keyword evidence="2" id="KW-1185">Reference proteome</keyword>
<protein>
    <submittedName>
        <fullName evidence="1">Uncharacterized protein</fullName>
    </submittedName>
</protein>
<dbReference type="STRING" id="189425.PGRAT_07830"/>
<dbReference type="eggNOG" id="COG0665">
    <property type="taxonomic scope" value="Bacteria"/>
</dbReference>
<dbReference type="Gene3D" id="3.30.9.10">
    <property type="entry name" value="D-Amino Acid Oxidase, subunit A, domain 2"/>
    <property type="match status" value="1"/>
</dbReference>
<evidence type="ECO:0000313" key="2">
    <source>
        <dbReference type="Proteomes" id="UP000029500"/>
    </source>
</evidence>
<dbReference type="InterPro" id="IPR036188">
    <property type="entry name" value="FAD/NAD-bd_sf"/>
</dbReference>
<dbReference type="Gene3D" id="3.50.50.60">
    <property type="entry name" value="FAD/NAD(P)-binding domain"/>
    <property type="match status" value="1"/>
</dbReference>
<accession>A0A089M1E1</accession>
<dbReference type="AlphaFoldDB" id="A0A089M1E1"/>
<organism evidence="1 2">
    <name type="scientific">Paenibacillus graminis</name>
    <dbReference type="NCBI Taxonomy" id="189425"/>
    <lineage>
        <taxon>Bacteria</taxon>
        <taxon>Bacillati</taxon>
        <taxon>Bacillota</taxon>
        <taxon>Bacilli</taxon>
        <taxon>Bacillales</taxon>
        <taxon>Paenibacillaceae</taxon>
        <taxon>Paenibacillus</taxon>
    </lineage>
</organism>
<dbReference type="EMBL" id="CP009287">
    <property type="protein sequence ID" value="AIQ67556.1"/>
    <property type="molecule type" value="Genomic_DNA"/>
</dbReference>
<dbReference type="Proteomes" id="UP000029500">
    <property type="component" value="Chromosome"/>
</dbReference>
<evidence type="ECO:0000313" key="1">
    <source>
        <dbReference type="EMBL" id="AIQ67556.1"/>
    </source>
</evidence>
<reference evidence="1 2" key="1">
    <citation type="submission" date="2014-08" db="EMBL/GenBank/DDBJ databases">
        <title>Comparative genomics of the Paenibacillus odorifer group.</title>
        <authorList>
            <person name="den Bakker H.C."/>
            <person name="Tsai Y.-C."/>
            <person name="Martin N."/>
            <person name="Korlach J."/>
            <person name="Wiedmann M."/>
        </authorList>
    </citation>
    <scope>NUCLEOTIDE SEQUENCE [LARGE SCALE GENOMIC DNA]</scope>
    <source>
        <strain evidence="1 2">DSM 15220</strain>
    </source>
</reference>
<dbReference type="HOGENOM" id="CLU_2466085_0_0_9"/>
<sequence>MSAAEIAKQGVKTRLVHAFDLPHTQASYHGEARLIRHAYSGDPAYIDMALRAHVLWKGASRQNIGPFSLSRIDLSPEQPQSGFTMEGI</sequence>
<proteinExistence type="predicted"/>
<name>A0A089M1E1_9BACL</name>
<gene>
    <name evidence="1" type="ORF">PGRAT_07830</name>
</gene>
<dbReference type="KEGG" id="pgm:PGRAT_07830"/>